<evidence type="ECO:0000259" key="1">
    <source>
        <dbReference type="Pfam" id="PF24024"/>
    </source>
</evidence>
<name>A0AB39VDE5_9FUSO</name>
<sequence length="69" mass="8389">MNIWVLSHQYDYGNLCDKYKWNEEGRILGVYYTREVALRSLTEYQKIKGFSSHISNFYIEEYILDEIKN</sequence>
<reference evidence="2" key="1">
    <citation type="submission" date="2024-07" db="EMBL/GenBank/DDBJ databases">
        <authorList>
            <person name="Li X.-J."/>
            <person name="Wang X."/>
        </authorList>
    </citation>
    <scope>NUCLEOTIDE SEQUENCE</scope>
    <source>
        <strain evidence="2">HSP-334</strain>
    </source>
</reference>
<protein>
    <recommendedName>
        <fullName evidence="1">DUF7336 domain-containing protein</fullName>
    </recommendedName>
</protein>
<dbReference type="RefSeq" id="WP_094080471.1">
    <property type="nucleotide sequence ID" value="NZ_CP165644.1"/>
</dbReference>
<feature type="domain" description="DUF7336" evidence="1">
    <location>
        <begin position="1"/>
        <end position="65"/>
    </location>
</feature>
<dbReference type="EMBL" id="CP165644">
    <property type="protein sequence ID" value="XDU65861.1"/>
    <property type="molecule type" value="Genomic_DNA"/>
</dbReference>
<dbReference type="AlphaFoldDB" id="A0AB39VDE5"/>
<dbReference type="KEGG" id="lrug:AB8B22_05380"/>
<dbReference type="Pfam" id="PF24024">
    <property type="entry name" value="DUF7336"/>
    <property type="match status" value="1"/>
</dbReference>
<proteinExistence type="predicted"/>
<gene>
    <name evidence="2" type="ORF">AB8B22_05380</name>
</gene>
<accession>A0AB39VDE5</accession>
<organism evidence="2">
    <name type="scientific">Leptotrichia rugosa</name>
    <dbReference type="NCBI Taxonomy" id="3239302"/>
    <lineage>
        <taxon>Bacteria</taxon>
        <taxon>Fusobacteriati</taxon>
        <taxon>Fusobacteriota</taxon>
        <taxon>Fusobacteriia</taxon>
        <taxon>Fusobacteriales</taxon>
        <taxon>Leptotrichiaceae</taxon>
        <taxon>Leptotrichia</taxon>
    </lineage>
</organism>
<dbReference type="InterPro" id="IPR055760">
    <property type="entry name" value="DUF7336"/>
</dbReference>
<evidence type="ECO:0000313" key="2">
    <source>
        <dbReference type="EMBL" id="XDU65861.1"/>
    </source>
</evidence>